<dbReference type="UniPathway" id="UPA00164"/>
<reference evidence="12 13" key="1">
    <citation type="submission" date="2018-09" db="EMBL/GenBank/DDBJ databases">
        <authorList>
            <person name="Postec A."/>
        </authorList>
    </citation>
    <scope>NUCLEOTIDE SEQUENCE [LARGE SCALE GENOMIC DNA]</scope>
    <source>
        <strain evidence="12">70B-A</strain>
    </source>
</reference>
<feature type="binding site" evidence="9">
    <location>
        <position position="191"/>
    </location>
    <ligand>
        <name>alpha-D-glucose 1-phosphate</name>
        <dbReference type="ChEBI" id="CHEBI:58601"/>
    </ligand>
</feature>
<comment type="pathway">
    <text evidence="9">Glycan biosynthesis; glycogen biosynthesis.</text>
</comment>
<dbReference type="PANTHER" id="PTHR43523">
    <property type="entry name" value="GLUCOSE-1-PHOSPHATE ADENYLYLTRANSFERASE-RELATED"/>
    <property type="match status" value="1"/>
</dbReference>
<comment type="function">
    <text evidence="9">Involved in the biosynthesis of ADP-glucose, a building block required for the elongation reactions to produce glycogen. Catalyzes the reaction between ATP and alpha-D-glucose 1-phosphate (G1P) to produce pyrophosphate and ADP-Glc.</text>
</comment>
<dbReference type="HAMAP" id="MF_00624">
    <property type="entry name" value="GlgC"/>
    <property type="match status" value="1"/>
</dbReference>
<evidence type="ECO:0000256" key="8">
    <source>
        <dbReference type="ARBA" id="ARBA00023277"/>
    </source>
</evidence>
<dbReference type="InterPro" id="IPR011004">
    <property type="entry name" value="Trimer_LpxA-like_sf"/>
</dbReference>
<feature type="site" description="Could play a key role in the communication between the regulatory and the substrate sites" evidence="9">
    <location>
        <position position="60"/>
    </location>
</feature>
<evidence type="ECO:0000256" key="9">
    <source>
        <dbReference type="HAMAP-Rule" id="MF_00624"/>
    </source>
</evidence>
<dbReference type="PROSITE" id="PS00808">
    <property type="entry name" value="ADP_GLC_PYROPHOSPH_1"/>
    <property type="match status" value="1"/>
</dbReference>
<dbReference type="CDD" id="cd02508">
    <property type="entry name" value="ADP_Glucose_PP"/>
    <property type="match status" value="1"/>
</dbReference>
<keyword evidence="6 9" id="KW-0067">ATP-binding</keyword>
<dbReference type="PROSITE" id="PS00809">
    <property type="entry name" value="ADP_GLC_PYROPHOSPH_2"/>
    <property type="match status" value="1"/>
</dbReference>
<comment type="catalytic activity">
    <reaction evidence="9">
        <text>alpha-D-glucose 1-phosphate + ATP + H(+) = ADP-alpha-D-glucose + diphosphate</text>
        <dbReference type="Rhea" id="RHEA:12120"/>
        <dbReference type="ChEBI" id="CHEBI:15378"/>
        <dbReference type="ChEBI" id="CHEBI:30616"/>
        <dbReference type="ChEBI" id="CHEBI:33019"/>
        <dbReference type="ChEBI" id="CHEBI:57498"/>
        <dbReference type="ChEBI" id="CHEBI:58601"/>
        <dbReference type="EC" id="2.7.7.27"/>
    </reaction>
</comment>
<evidence type="ECO:0000256" key="1">
    <source>
        <dbReference type="ARBA" id="ARBA00010443"/>
    </source>
</evidence>
<dbReference type="GO" id="GO:0008878">
    <property type="term" value="F:glucose-1-phosphate adenylyltransferase activity"/>
    <property type="evidence" value="ECO:0007669"/>
    <property type="project" value="UniProtKB-UniRule"/>
</dbReference>
<dbReference type="KEGG" id="cbar:PATL70BA_0637"/>
<keyword evidence="4 9" id="KW-0548">Nucleotidyltransferase</keyword>
<keyword evidence="13" id="KW-1185">Reference proteome</keyword>
<sequence>MATKELVGLLLAGGQGSRLGVLTSSTAKPAVPYGGKFRIIDFPLSNCINSGIDTVGVFTQYEPLELNAHIGIGKPWDLDRNNGGVTILSPYLKSENNDWFTGTANAVYQNIHYIDKVSPEYVVILSGDHIYKMDYAKMLAAHKKNEADATISVFEVPIEEASRFGLMHTDATNRILEFEEKPAKPKSNLASMGVYIFTWEILREYLIRDDHNEASEKDFGKNIIPMMLDENKRMFAYAFEGYWKDVGTIQSYWESNMDLIERVPDFNLFDHNWKIYTTNPVMPAHYIGPNGSVKKSIVAEGCMVYGTVRNSIIFPGVIIEEGAYIEDSIIMSNSVIGKNAKIYKSILAEKVVVGEGVEMGVGELVVNTIKPDIYNTGINVIAESAFIPDHAILGKNVVIHKCVDASDYATLNIASGGTVFKGGTRHE</sequence>
<dbReference type="Gene3D" id="2.160.10.10">
    <property type="entry name" value="Hexapeptide repeat proteins"/>
    <property type="match status" value="1"/>
</dbReference>
<dbReference type="Gene3D" id="3.90.550.10">
    <property type="entry name" value="Spore Coat Polysaccharide Biosynthesis Protein SpsA, Chain A"/>
    <property type="match status" value="1"/>
</dbReference>
<dbReference type="Pfam" id="PF24894">
    <property type="entry name" value="Hexapep_GlmU"/>
    <property type="match status" value="1"/>
</dbReference>
<keyword evidence="2 9" id="KW-0321">Glycogen metabolism</keyword>
<dbReference type="EC" id="2.7.7.27" evidence="9"/>
<dbReference type="InterPro" id="IPR029044">
    <property type="entry name" value="Nucleotide-diphossugar_trans"/>
</dbReference>
<dbReference type="RefSeq" id="WP_125135996.1">
    <property type="nucleotide sequence ID" value="NZ_LR130778.1"/>
</dbReference>
<comment type="similarity">
    <text evidence="1 9">Belongs to the bacterial/plant glucose-1-phosphate adenylyltransferase family.</text>
</comment>
<feature type="binding site" evidence="9">
    <location>
        <position position="165"/>
    </location>
    <ligand>
        <name>alpha-D-glucose 1-phosphate</name>
        <dbReference type="ChEBI" id="CHEBI:58601"/>
    </ligand>
</feature>
<comment type="caution">
    <text evidence="9">Lacks conserved residue(s) required for the propagation of feature annotation.</text>
</comment>
<evidence type="ECO:0000313" key="12">
    <source>
        <dbReference type="EMBL" id="VDN46500.1"/>
    </source>
</evidence>
<evidence type="ECO:0000259" key="10">
    <source>
        <dbReference type="Pfam" id="PF00483"/>
    </source>
</evidence>
<name>A0A3P7NYV7_9FIRM</name>
<dbReference type="SUPFAM" id="SSF53448">
    <property type="entry name" value="Nucleotide-diphospho-sugar transferases"/>
    <property type="match status" value="1"/>
</dbReference>
<feature type="domain" description="Nucleotidyl transferase" evidence="10">
    <location>
        <begin position="8"/>
        <end position="260"/>
    </location>
</feature>
<dbReference type="GO" id="GO:0005524">
    <property type="term" value="F:ATP binding"/>
    <property type="evidence" value="ECO:0007669"/>
    <property type="project" value="UniProtKB-KW"/>
</dbReference>
<dbReference type="InterPro" id="IPR005836">
    <property type="entry name" value="ADP_Glu_pyroP_CS"/>
</dbReference>
<dbReference type="EMBL" id="LR130778">
    <property type="protein sequence ID" value="VDN46500.1"/>
    <property type="molecule type" value="Genomic_DNA"/>
</dbReference>
<feature type="domain" description="Glucose-1-phosphate adenylyltransferase/Bifunctional protein GlmU-like C-terminal hexapeptide" evidence="11">
    <location>
        <begin position="290"/>
        <end position="362"/>
    </location>
</feature>
<evidence type="ECO:0000259" key="11">
    <source>
        <dbReference type="Pfam" id="PF24894"/>
    </source>
</evidence>
<organism evidence="12 13">
    <name type="scientific">Petrocella atlantisensis</name>
    <dbReference type="NCBI Taxonomy" id="2173034"/>
    <lineage>
        <taxon>Bacteria</taxon>
        <taxon>Bacillati</taxon>
        <taxon>Bacillota</taxon>
        <taxon>Clostridia</taxon>
        <taxon>Lachnospirales</taxon>
        <taxon>Vallitaleaceae</taxon>
        <taxon>Petrocella</taxon>
    </lineage>
</organism>
<dbReference type="OrthoDB" id="9801810at2"/>
<dbReference type="InterPro" id="IPR023049">
    <property type="entry name" value="GlgC_bac"/>
</dbReference>
<dbReference type="NCBIfam" id="TIGR02091">
    <property type="entry name" value="glgC"/>
    <property type="match status" value="1"/>
</dbReference>
<dbReference type="Proteomes" id="UP000279029">
    <property type="component" value="Chromosome"/>
</dbReference>
<dbReference type="CDD" id="cd04651">
    <property type="entry name" value="LbH_G1P_AT_C"/>
    <property type="match status" value="1"/>
</dbReference>
<gene>
    <name evidence="9 12" type="primary">glgC</name>
    <name evidence="12" type="ORF">PATL70BA_0637</name>
</gene>
<evidence type="ECO:0000256" key="6">
    <source>
        <dbReference type="ARBA" id="ARBA00022840"/>
    </source>
</evidence>
<dbReference type="AlphaFoldDB" id="A0A3P7NYV7"/>
<feature type="binding site" evidence="9">
    <location>
        <begin position="180"/>
        <end position="181"/>
    </location>
    <ligand>
        <name>alpha-D-glucose 1-phosphate</name>
        <dbReference type="ChEBI" id="CHEBI:58601"/>
    </ligand>
</feature>
<dbReference type="GO" id="GO:0005978">
    <property type="term" value="P:glycogen biosynthetic process"/>
    <property type="evidence" value="ECO:0007669"/>
    <property type="project" value="UniProtKB-UniRule"/>
</dbReference>
<evidence type="ECO:0000256" key="5">
    <source>
        <dbReference type="ARBA" id="ARBA00022741"/>
    </source>
</evidence>
<comment type="subunit">
    <text evidence="9">Homotetramer.</text>
</comment>
<dbReference type="InterPro" id="IPR005835">
    <property type="entry name" value="NTP_transferase_dom"/>
</dbReference>
<dbReference type="InterPro" id="IPR056818">
    <property type="entry name" value="GlmU/GlgC-like_hexapep"/>
</dbReference>
<dbReference type="Pfam" id="PF00483">
    <property type="entry name" value="NTP_transferase"/>
    <property type="match status" value="1"/>
</dbReference>
<evidence type="ECO:0000256" key="7">
    <source>
        <dbReference type="ARBA" id="ARBA00023056"/>
    </source>
</evidence>
<feature type="site" description="Could play a key role in the communication between the regulatory and the substrate sites" evidence="9">
    <location>
        <position position="99"/>
    </location>
</feature>
<evidence type="ECO:0000256" key="4">
    <source>
        <dbReference type="ARBA" id="ARBA00022695"/>
    </source>
</evidence>
<dbReference type="SUPFAM" id="SSF51161">
    <property type="entry name" value="Trimeric LpxA-like enzymes"/>
    <property type="match status" value="1"/>
</dbReference>
<dbReference type="InterPro" id="IPR011831">
    <property type="entry name" value="ADP-Glc_PPase"/>
</dbReference>
<dbReference type="NCBIfam" id="NF003670">
    <property type="entry name" value="PRK05293.1"/>
    <property type="match status" value="1"/>
</dbReference>
<keyword evidence="3 9" id="KW-0808">Transferase</keyword>
<keyword evidence="5 9" id="KW-0547">Nucleotide-binding</keyword>
<dbReference type="PANTHER" id="PTHR43523:SF2">
    <property type="entry name" value="GLUCOSE-1-PHOSPHATE ADENYLYLTRANSFERASE"/>
    <property type="match status" value="1"/>
</dbReference>
<evidence type="ECO:0000256" key="2">
    <source>
        <dbReference type="ARBA" id="ARBA00022600"/>
    </source>
</evidence>
<proteinExistence type="inferred from homology"/>
<evidence type="ECO:0000313" key="13">
    <source>
        <dbReference type="Proteomes" id="UP000279029"/>
    </source>
</evidence>
<dbReference type="PROSITE" id="PS00810">
    <property type="entry name" value="ADP_GLC_PYROPHOSPH_3"/>
    <property type="match status" value="1"/>
</dbReference>
<accession>A0A3P7NYV7</accession>
<keyword evidence="7 9" id="KW-0320">Glycogen biosynthesis</keyword>
<evidence type="ECO:0000256" key="3">
    <source>
        <dbReference type="ARBA" id="ARBA00022679"/>
    </source>
</evidence>
<keyword evidence="8 9" id="KW-0119">Carbohydrate metabolism</keyword>
<protein>
    <recommendedName>
        <fullName evidence="9">Glucose-1-phosphate adenylyltransferase</fullName>
        <ecNumber evidence="9">2.7.7.27</ecNumber>
    </recommendedName>
    <alternativeName>
        <fullName evidence="9">ADP-glucose pyrophosphorylase</fullName>
        <shortName evidence="9">ADPGlc PPase</shortName>
    </alternativeName>
    <alternativeName>
        <fullName evidence="9">ADP-glucose synthase</fullName>
    </alternativeName>
</protein>